<dbReference type="SUPFAM" id="SSF52096">
    <property type="entry name" value="ClpP/crotonase"/>
    <property type="match status" value="1"/>
</dbReference>
<protein>
    <submittedName>
        <fullName evidence="1">Biotin-independent malonate decarboxylase subunit gamma</fullName>
    </submittedName>
</protein>
<dbReference type="InterPro" id="IPR029045">
    <property type="entry name" value="ClpP/crotonase-like_dom_sf"/>
</dbReference>
<dbReference type="EMBL" id="CP043506">
    <property type="protein sequence ID" value="QEO18219.1"/>
    <property type="molecule type" value="Genomic_DNA"/>
</dbReference>
<keyword evidence="2" id="KW-1185">Reference proteome</keyword>
<proteinExistence type="predicted"/>
<dbReference type="RefSeq" id="WP_149279881.1">
    <property type="nucleotide sequence ID" value="NZ_CP043506.1"/>
</dbReference>
<dbReference type="KEGG" id="acek:FLP30_11210"/>
<sequence>MAPADLLAALFPEGHNVTPGAENTLLGTAIVANESVAVLGITDATPLSPEIAITLAGFVLDIIRAGEKTPIVLLIDTASQRMTRRDEMLGLNEYLGHLAKVITLAGAQGHRTVGILYGTAAAGAFIATALATQTLIALDGAHPSVMDLPSIARVTKLPLDVLTEKAASTPIFAPGVVPLAAMGAVAEVWAAADGPLAPRLATVLATSSNQDTRDVLGAERGGRKQAHDVALRVAAAFLKPASGEGAI</sequence>
<dbReference type="Gene3D" id="3.90.226.10">
    <property type="entry name" value="2-enoyl-CoA Hydratase, Chain A, domain 1"/>
    <property type="match status" value="1"/>
</dbReference>
<evidence type="ECO:0000313" key="2">
    <source>
        <dbReference type="Proteomes" id="UP000324536"/>
    </source>
</evidence>
<accession>A0A5C1YSL0</accession>
<organism evidence="1 2">
    <name type="scientific">Acetobacter vaccinii</name>
    <dbReference type="NCBI Taxonomy" id="2592655"/>
    <lineage>
        <taxon>Bacteria</taxon>
        <taxon>Pseudomonadati</taxon>
        <taxon>Pseudomonadota</taxon>
        <taxon>Alphaproteobacteria</taxon>
        <taxon>Acetobacterales</taxon>
        <taxon>Acetobacteraceae</taxon>
        <taxon>Acetobacter</taxon>
    </lineage>
</organism>
<gene>
    <name evidence="1" type="ORF">FLP30_11210</name>
</gene>
<dbReference type="Pfam" id="PF06833">
    <property type="entry name" value="MdcE"/>
    <property type="match status" value="1"/>
</dbReference>
<dbReference type="OrthoDB" id="5984377at2"/>
<dbReference type="AlphaFoldDB" id="A0A5C1YSL0"/>
<name>A0A5C1YSL0_9PROT</name>
<dbReference type="Proteomes" id="UP000324536">
    <property type="component" value="Chromosome"/>
</dbReference>
<evidence type="ECO:0000313" key="1">
    <source>
        <dbReference type="EMBL" id="QEO18219.1"/>
    </source>
</evidence>
<reference evidence="1 2" key="1">
    <citation type="submission" date="2019-09" db="EMBL/GenBank/DDBJ databases">
        <title>Genome sequencing of strain KACC 21233.</title>
        <authorList>
            <person name="Heo J."/>
            <person name="Kim S.-J."/>
            <person name="Kim J.-S."/>
            <person name="Hong S.-B."/>
            <person name="Kwon S.-W."/>
        </authorList>
    </citation>
    <scope>NUCLEOTIDE SEQUENCE [LARGE SCALE GENOMIC DNA]</scope>
    <source>
        <strain evidence="1 2">KACC 21233</strain>
    </source>
</reference>